<proteinExistence type="predicted"/>
<dbReference type="EMBL" id="JYDQ01001971">
    <property type="protein sequence ID" value="KRY04406.1"/>
    <property type="molecule type" value="Genomic_DNA"/>
</dbReference>
<keyword evidence="2" id="KW-1185">Reference proteome</keyword>
<gene>
    <name evidence="1" type="ORF">T12_4028</name>
</gene>
<sequence length="55" mass="6369">MATVHFSLLGKKKCRVWTKFVQLLWNNLLLNFVLFLSQYIESGRNLCSSCGIMCL</sequence>
<reference evidence="1 2" key="1">
    <citation type="submission" date="2015-01" db="EMBL/GenBank/DDBJ databases">
        <title>Evolution of Trichinella species and genotypes.</title>
        <authorList>
            <person name="Korhonen P.K."/>
            <person name="Edoardo P."/>
            <person name="Giuseppe L.R."/>
            <person name="Gasser R.B."/>
        </authorList>
    </citation>
    <scope>NUCLEOTIDE SEQUENCE [LARGE SCALE GENOMIC DNA]</scope>
    <source>
        <strain evidence="1">ISS2496</strain>
    </source>
</reference>
<dbReference type="AlphaFoldDB" id="A0A0V0YW32"/>
<evidence type="ECO:0000313" key="1">
    <source>
        <dbReference type="EMBL" id="KRY04406.1"/>
    </source>
</evidence>
<organism evidence="1 2">
    <name type="scientific">Trichinella patagoniensis</name>
    <dbReference type="NCBI Taxonomy" id="990121"/>
    <lineage>
        <taxon>Eukaryota</taxon>
        <taxon>Metazoa</taxon>
        <taxon>Ecdysozoa</taxon>
        <taxon>Nematoda</taxon>
        <taxon>Enoplea</taxon>
        <taxon>Dorylaimia</taxon>
        <taxon>Trichinellida</taxon>
        <taxon>Trichinellidae</taxon>
        <taxon>Trichinella</taxon>
    </lineage>
</organism>
<accession>A0A0V0YW32</accession>
<name>A0A0V0YW32_9BILA</name>
<evidence type="ECO:0000313" key="2">
    <source>
        <dbReference type="Proteomes" id="UP000054783"/>
    </source>
</evidence>
<protein>
    <submittedName>
        <fullName evidence="1">Uncharacterized protein</fullName>
    </submittedName>
</protein>
<dbReference type="Proteomes" id="UP000054783">
    <property type="component" value="Unassembled WGS sequence"/>
</dbReference>
<comment type="caution">
    <text evidence="1">The sequence shown here is derived from an EMBL/GenBank/DDBJ whole genome shotgun (WGS) entry which is preliminary data.</text>
</comment>